<dbReference type="EMBL" id="HACA01015878">
    <property type="protein sequence ID" value="CDW33239.1"/>
    <property type="molecule type" value="Transcribed_RNA"/>
</dbReference>
<name>A0A0K2U4K3_LEPSM</name>
<dbReference type="AlphaFoldDB" id="A0A0K2U4K3"/>
<accession>A0A0K2U4K3</accession>
<protein>
    <submittedName>
        <fullName evidence="1">Uncharacterized protein</fullName>
    </submittedName>
</protein>
<organism evidence="1">
    <name type="scientific">Lepeophtheirus salmonis</name>
    <name type="common">Salmon louse</name>
    <name type="synonym">Caligus salmonis</name>
    <dbReference type="NCBI Taxonomy" id="72036"/>
    <lineage>
        <taxon>Eukaryota</taxon>
        <taxon>Metazoa</taxon>
        <taxon>Ecdysozoa</taxon>
        <taxon>Arthropoda</taxon>
        <taxon>Crustacea</taxon>
        <taxon>Multicrustacea</taxon>
        <taxon>Hexanauplia</taxon>
        <taxon>Copepoda</taxon>
        <taxon>Siphonostomatoida</taxon>
        <taxon>Caligidae</taxon>
        <taxon>Lepeophtheirus</taxon>
    </lineage>
</organism>
<evidence type="ECO:0000313" key="1">
    <source>
        <dbReference type="EMBL" id="CDW33239.1"/>
    </source>
</evidence>
<proteinExistence type="predicted"/>
<sequence length="35" mass="4250">MLNPSLALQVFLQSFLWVRYLKIRINIIINLFCRL</sequence>
<reference evidence="1" key="1">
    <citation type="submission" date="2014-05" db="EMBL/GenBank/DDBJ databases">
        <authorList>
            <person name="Chronopoulou M."/>
        </authorList>
    </citation>
    <scope>NUCLEOTIDE SEQUENCE</scope>
    <source>
        <tissue evidence="1">Whole organism</tissue>
    </source>
</reference>